<evidence type="ECO:0000313" key="2">
    <source>
        <dbReference type="EMBL" id="RZU41619.1"/>
    </source>
</evidence>
<organism evidence="2 3">
    <name type="scientific">Edaphobacter modestus</name>
    <dbReference type="NCBI Taxonomy" id="388466"/>
    <lineage>
        <taxon>Bacteria</taxon>
        <taxon>Pseudomonadati</taxon>
        <taxon>Acidobacteriota</taxon>
        <taxon>Terriglobia</taxon>
        <taxon>Terriglobales</taxon>
        <taxon>Acidobacteriaceae</taxon>
        <taxon>Edaphobacter</taxon>
    </lineage>
</organism>
<evidence type="ECO:0000313" key="3">
    <source>
        <dbReference type="Proteomes" id="UP000292958"/>
    </source>
</evidence>
<name>A0A4Q7YX19_9BACT</name>
<proteinExistence type="predicted"/>
<dbReference type="PANTHER" id="PTHR12526:SF590">
    <property type="entry name" value="ALPHA-MALTOSE-1-PHOSPHATE SYNTHASE"/>
    <property type="match status" value="1"/>
</dbReference>
<keyword evidence="3" id="KW-1185">Reference proteome</keyword>
<evidence type="ECO:0000259" key="1">
    <source>
        <dbReference type="Pfam" id="PF00534"/>
    </source>
</evidence>
<reference evidence="2 3" key="1">
    <citation type="submission" date="2019-02" db="EMBL/GenBank/DDBJ databases">
        <title>Genomic Encyclopedia of Archaeal and Bacterial Type Strains, Phase II (KMG-II): from individual species to whole genera.</title>
        <authorList>
            <person name="Goeker M."/>
        </authorList>
    </citation>
    <scope>NUCLEOTIDE SEQUENCE [LARGE SCALE GENOMIC DNA]</scope>
    <source>
        <strain evidence="2 3">DSM 18101</strain>
    </source>
</reference>
<dbReference type="OrthoDB" id="9764577at2"/>
<comment type="caution">
    <text evidence="2">The sequence shown here is derived from an EMBL/GenBank/DDBJ whole genome shotgun (WGS) entry which is preliminary data.</text>
</comment>
<dbReference type="GO" id="GO:0016757">
    <property type="term" value="F:glycosyltransferase activity"/>
    <property type="evidence" value="ECO:0007669"/>
    <property type="project" value="InterPro"/>
</dbReference>
<dbReference type="SUPFAM" id="SSF53756">
    <property type="entry name" value="UDP-Glycosyltransferase/glycogen phosphorylase"/>
    <property type="match status" value="1"/>
</dbReference>
<dbReference type="PANTHER" id="PTHR12526">
    <property type="entry name" value="GLYCOSYLTRANSFERASE"/>
    <property type="match status" value="1"/>
</dbReference>
<dbReference type="RefSeq" id="WP_130419506.1">
    <property type="nucleotide sequence ID" value="NZ_SHKW01000001.1"/>
</dbReference>
<dbReference type="Gene3D" id="3.40.50.2000">
    <property type="entry name" value="Glycogen Phosphorylase B"/>
    <property type="match status" value="2"/>
</dbReference>
<accession>A0A4Q7YX19</accession>
<protein>
    <submittedName>
        <fullName evidence="2">Glycosyltransferase involved in cell wall biosynthesis</fullName>
    </submittedName>
</protein>
<dbReference type="AlphaFoldDB" id="A0A4Q7YX19"/>
<sequence length="374" mass="41485">MRDVTVFVGGSTGSEPYSPRTWSGISPFLLKAMEQNGLLHAAVGIRVPKLPNALLLAKNFSRNRAVWRKHFYFDPMYRRALTRAAASVRVETPVLMQIGHMFSLPQVFPAHKCVSYHDGNLPELLASGYGVEGVSRRRIDQALRFEEQAARQMTAIFTFSEYLRQSFIKNYGVPAEKVFAVGGAINLETVPDPDPNKDYRASRILFIGTEFARKGGPQLLQAFRVVRESIPSAELHIVGPTQISNLPAGAVLHGHLSKADPEQRTKLESLFREATLFALPSLYEPFGIAPLEAMLYQVPAVVTNAWALREFVTPGFNGALVEKGSVEDLATKLTQMLSNPDRLAAMGRQGREMVLARYTWASVVDRMAVVVRSL</sequence>
<keyword evidence="2" id="KW-0808">Transferase</keyword>
<dbReference type="Proteomes" id="UP000292958">
    <property type="component" value="Unassembled WGS sequence"/>
</dbReference>
<dbReference type="InterPro" id="IPR001296">
    <property type="entry name" value="Glyco_trans_1"/>
</dbReference>
<dbReference type="EMBL" id="SHKW01000001">
    <property type="protein sequence ID" value="RZU41619.1"/>
    <property type="molecule type" value="Genomic_DNA"/>
</dbReference>
<feature type="domain" description="Glycosyl transferase family 1" evidence="1">
    <location>
        <begin position="202"/>
        <end position="353"/>
    </location>
</feature>
<dbReference type="CDD" id="cd03801">
    <property type="entry name" value="GT4_PimA-like"/>
    <property type="match status" value="1"/>
</dbReference>
<gene>
    <name evidence="2" type="ORF">BDD14_3144</name>
</gene>
<dbReference type="Pfam" id="PF00534">
    <property type="entry name" value="Glycos_transf_1"/>
    <property type="match status" value="1"/>
</dbReference>